<reference evidence="3" key="3">
    <citation type="submission" date="2018-10" db="EMBL/GenBank/DDBJ databases">
        <authorList>
            <person name="Whitman W."/>
            <person name="Huntemann M."/>
            <person name="Clum A."/>
            <person name="Pillay M."/>
            <person name="Palaniappan K."/>
            <person name="Varghese N."/>
            <person name="Mikhailova N."/>
            <person name="Stamatis D."/>
            <person name="Reddy T."/>
            <person name="Daum C."/>
            <person name="Shapiro N."/>
            <person name="Ivanova N."/>
            <person name="Kyrpides N."/>
            <person name="Woyke T."/>
        </authorList>
    </citation>
    <scope>NUCLEOTIDE SEQUENCE</scope>
    <source>
        <strain evidence="3">CGMCC 1.10124</strain>
    </source>
</reference>
<feature type="domain" description="YprB ribonuclease H-like" evidence="1">
    <location>
        <begin position="85"/>
        <end position="234"/>
    </location>
</feature>
<dbReference type="KEGG" id="haer:DU502_08255"/>
<dbReference type="PANTHER" id="PTHR38462:SF1">
    <property type="entry name" value="YPRB RIBONUCLEASE H-LIKE DOMAIN-CONTAINING PROTEIN"/>
    <property type="match status" value="1"/>
</dbReference>
<dbReference type="Pfam" id="PF13482">
    <property type="entry name" value="RNase_H_2"/>
    <property type="match status" value="1"/>
</dbReference>
<dbReference type="SUPFAM" id="SSF53098">
    <property type="entry name" value="Ribonuclease H-like"/>
    <property type="match status" value="1"/>
</dbReference>
<dbReference type="Gene3D" id="3.30.420.10">
    <property type="entry name" value="Ribonuclease H-like superfamily/Ribonuclease H"/>
    <property type="match status" value="1"/>
</dbReference>
<reference evidence="3 4" key="1">
    <citation type="journal article" date="2015" name="Stand. Genomic Sci.">
        <title>Genomic Encyclopedia of Bacterial and Archaeal Type Strains, Phase III: the genomes of soil and plant-associated and newly described type strains.</title>
        <authorList>
            <person name="Whitman W.B."/>
            <person name="Woyke T."/>
            <person name="Klenk H.P."/>
            <person name="Zhou Y."/>
            <person name="Lilburn T.G."/>
            <person name="Beck B.J."/>
            <person name="De Vos P."/>
            <person name="Vandamme P."/>
            <person name="Eisen J.A."/>
            <person name="Garrity G."/>
            <person name="Hugenholtz P."/>
            <person name="Kyrpides N.C."/>
        </authorList>
    </citation>
    <scope>NUCLEOTIDE SEQUENCE [LARGE SCALE GENOMIC DNA]</scope>
    <source>
        <strain evidence="3 4">CGMCC 1.10124</strain>
    </source>
</reference>
<evidence type="ECO:0000313" key="4">
    <source>
        <dbReference type="Proteomes" id="UP000277326"/>
    </source>
</evidence>
<dbReference type="Proteomes" id="UP000282007">
    <property type="component" value="Chromosome"/>
</dbReference>
<dbReference type="GeneID" id="38471271"/>
<keyword evidence="2" id="KW-0269">Exonuclease</keyword>
<evidence type="ECO:0000259" key="1">
    <source>
        <dbReference type="Pfam" id="PF13482"/>
    </source>
</evidence>
<dbReference type="PANTHER" id="PTHR38462">
    <property type="entry name" value="EXONUCLEASE-LIKE PROTEIN"/>
    <property type="match status" value="1"/>
</dbReference>
<dbReference type="EMBL" id="REFS01000001">
    <property type="protein sequence ID" value="RMB25074.1"/>
    <property type="molecule type" value="Genomic_DNA"/>
</dbReference>
<dbReference type="InterPro" id="IPR038720">
    <property type="entry name" value="YprB_RNase_H-like_dom"/>
</dbReference>
<keyword evidence="2" id="KW-0378">Hydrolase</keyword>
<protein>
    <submittedName>
        <fullName evidence="2">Exonuclease</fullName>
    </submittedName>
</protein>
<dbReference type="OrthoDB" id="211024at2157"/>
<keyword evidence="2" id="KW-0540">Nuclease</keyword>
<name>A0A3M0DSI3_9EURY</name>
<sequence>MRIENSFIPIRGVGETTERRLWEAGITRWDDFDGSVVGPTTADRIHDFVDVATDHLRRGDAGFFDEAFPSSERWRFYENFRDDALFFDIETTGLDTTHHDVTTVSVYRDGDTDTFVRGDNLTTGALREQFADAPLIVSFNGARFDVPFLEESFDLSIDAPHLDLMYPCRRLDLTGGLKRIEKDVGIDRDRPDISGEDAVRLWRQYERGDDAALDTLVSYNREDTRNLERLANHVTANLHDACCPTDATF</sequence>
<dbReference type="GO" id="GO:0003676">
    <property type="term" value="F:nucleic acid binding"/>
    <property type="evidence" value="ECO:0007669"/>
    <property type="project" value="InterPro"/>
</dbReference>
<evidence type="ECO:0000313" key="2">
    <source>
        <dbReference type="EMBL" id="AZH25372.1"/>
    </source>
</evidence>
<dbReference type="InterPro" id="IPR036397">
    <property type="entry name" value="RNaseH_sf"/>
</dbReference>
<reference evidence="2 5" key="2">
    <citation type="submission" date="2018-07" db="EMBL/GenBank/DDBJ databases">
        <title>Genome sequences of Haloplanus aerogenes JCM 16430T.</title>
        <authorList>
            <person name="Kim Y.B."/>
            <person name="Roh S.W."/>
        </authorList>
    </citation>
    <scope>NUCLEOTIDE SEQUENCE [LARGE SCALE GENOMIC DNA]</scope>
    <source>
        <strain evidence="2 5">JCM 16430</strain>
    </source>
</reference>
<dbReference type="Proteomes" id="UP000277326">
    <property type="component" value="Unassembled WGS sequence"/>
</dbReference>
<organism evidence="3 4">
    <name type="scientific">Haloplanus aerogenes</name>
    <dbReference type="NCBI Taxonomy" id="660522"/>
    <lineage>
        <taxon>Archaea</taxon>
        <taxon>Methanobacteriati</taxon>
        <taxon>Methanobacteriota</taxon>
        <taxon>Stenosarchaea group</taxon>
        <taxon>Halobacteria</taxon>
        <taxon>Halobacteriales</taxon>
        <taxon>Haloferacaceae</taxon>
        <taxon>Haloplanus</taxon>
    </lineage>
</organism>
<dbReference type="EMBL" id="CP034145">
    <property type="protein sequence ID" value="AZH25372.1"/>
    <property type="molecule type" value="Genomic_DNA"/>
</dbReference>
<dbReference type="InterPro" id="IPR012337">
    <property type="entry name" value="RNaseH-like_sf"/>
</dbReference>
<proteinExistence type="predicted"/>
<accession>A0A3M0DSI3</accession>
<dbReference type="RefSeq" id="WP_121918910.1">
    <property type="nucleotide sequence ID" value="NZ_CP034145.1"/>
</dbReference>
<gene>
    <name evidence="3" type="ORF">ATH50_0157</name>
    <name evidence="2" type="ORF">DU502_08255</name>
</gene>
<keyword evidence="5" id="KW-1185">Reference proteome</keyword>
<dbReference type="GO" id="GO:0004527">
    <property type="term" value="F:exonuclease activity"/>
    <property type="evidence" value="ECO:0007669"/>
    <property type="project" value="UniProtKB-KW"/>
</dbReference>
<evidence type="ECO:0000313" key="3">
    <source>
        <dbReference type="EMBL" id="RMB25074.1"/>
    </source>
</evidence>
<evidence type="ECO:0000313" key="5">
    <source>
        <dbReference type="Proteomes" id="UP000282007"/>
    </source>
</evidence>
<dbReference type="AlphaFoldDB" id="A0A3M0DSI3"/>